<feature type="transmembrane region" description="Helical" evidence="1">
    <location>
        <begin position="39"/>
        <end position="58"/>
    </location>
</feature>
<name>A0A383RCK3_PAEAL</name>
<dbReference type="RefSeq" id="WP_138186552.1">
    <property type="nucleotide sequence ID" value="NZ_LS992241.1"/>
</dbReference>
<accession>A0A383RCK3</accession>
<keyword evidence="1" id="KW-1133">Transmembrane helix</keyword>
<protein>
    <submittedName>
        <fullName evidence="2">Uncharacterized protein</fullName>
    </submittedName>
</protein>
<evidence type="ECO:0000313" key="3">
    <source>
        <dbReference type="Proteomes" id="UP000304148"/>
    </source>
</evidence>
<evidence type="ECO:0000313" key="2">
    <source>
        <dbReference type="EMBL" id="SYX84700.1"/>
    </source>
</evidence>
<dbReference type="Proteomes" id="UP000304148">
    <property type="component" value="Chromosome"/>
</dbReference>
<dbReference type="EMBL" id="LS992241">
    <property type="protein sequence ID" value="SYX84700.1"/>
    <property type="molecule type" value="Genomic_DNA"/>
</dbReference>
<reference evidence="3" key="1">
    <citation type="submission" date="2018-08" db="EMBL/GenBank/DDBJ databases">
        <authorList>
            <person name="Chevrot R."/>
        </authorList>
    </citation>
    <scope>NUCLEOTIDE SEQUENCE [LARGE SCALE GENOMIC DNA]</scope>
</reference>
<evidence type="ECO:0000256" key="1">
    <source>
        <dbReference type="SAM" id="Phobius"/>
    </source>
</evidence>
<proteinExistence type="predicted"/>
<dbReference type="AlphaFoldDB" id="A0A383RCK3"/>
<keyword evidence="1" id="KW-0812">Transmembrane</keyword>
<keyword evidence="1" id="KW-0472">Membrane</keyword>
<gene>
    <name evidence="2" type="ORF">PBLR_13122</name>
</gene>
<organism evidence="2 3">
    <name type="scientific">Paenibacillus alvei</name>
    <name type="common">Bacillus alvei</name>
    <dbReference type="NCBI Taxonomy" id="44250"/>
    <lineage>
        <taxon>Bacteria</taxon>
        <taxon>Bacillati</taxon>
        <taxon>Bacillota</taxon>
        <taxon>Bacilli</taxon>
        <taxon>Bacillales</taxon>
        <taxon>Paenibacillaceae</taxon>
        <taxon>Paenibacillus</taxon>
    </lineage>
</organism>
<sequence>MDSRLKKKPNRKIAWRSYSKPITHPELCGLLSKWLVRSLLWFVLCVVAAQFVLLVGAFRPWVSPVDRLEGVPFHPHFEEENLSFDRGLQKR</sequence>